<comment type="catalytic activity">
    <reaction evidence="9">
        <text>DNA(n) + a 2'-deoxyribonucleoside 5'-triphosphate = DNA(n+1) + diphosphate</text>
        <dbReference type="Rhea" id="RHEA:22508"/>
        <dbReference type="Rhea" id="RHEA-COMP:17339"/>
        <dbReference type="Rhea" id="RHEA-COMP:17340"/>
        <dbReference type="ChEBI" id="CHEBI:33019"/>
        <dbReference type="ChEBI" id="CHEBI:61560"/>
        <dbReference type="ChEBI" id="CHEBI:173112"/>
        <dbReference type="EC" id="2.7.7.7"/>
    </reaction>
</comment>
<dbReference type="Pfam" id="PF14480">
    <property type="entry name" value="DNA_pol3_a_NI"/>
    <property type="match status" value="1"/>
</dbReference>
<keyword evidence="1 9" id="KW-0963">Cytoplasm</keyword>
<dbReference type="InterPro" id="IPR006054">
    <property type="entry name" value="DnaQ"/>
</dbReference>
<dbReference type="CDD" id="cd04484">
    <property type="entry name" value="polC_OBF"/>
    <property type="match status" value="1"/>
</dbReference>
<dbReference type="GO" id="GO:0003887">
    <property type="term" value="F:DNA-directed DNA polymerase activity"/>
    <property type="evidence" value="ECO:0007669"/>
    <property type="project" value="UniProtKB-UniRule"/>
</dbReference>
<dbReference type="AlphaFoldDB" id="A0A091C0L0"/>
<evidence type="ECO:0000256" key="10">
    <source>
        <dbReference type="SAM" id="MobiDB-lite"/>
    </source>
</evidence>
<dbReference type="InterPro" id="IPR036397">
    <property type="entry name" value="RNaseH_sf"/>
</dbReference>
<feature type="compositionally biased region" description="Basic and acidic residues" evidence="10">
    <location>
        <begin position="202"/>
        <end position="212"/>
    </location>
</feature>
<evidence type="ECO:0000313" key="14">
    <source>
        <dbReference type="Proteomes" id="UP000029380"/>
    </source>
</evidence>
<dbReference type="Pfam" id="PF01336">
    <property type="entry name" value="tRNA_anti-codon"/>
    <property type="match status" value="1"/>
</dbReference>
<evidence type="ECO:0000256" key="8">
    <source>
        <dbReference type="ARBA" id="ARBA00070925"/>
    </source>
</evidence>
<evidence type="ECO:0000259" key="12">
    <source>
        <dbReference type="SMART" id="SM00481"/>
    </source>
</evidence>
<feature type="domain" description="Exonuclease" evidence="11">
    <location>
        <begin position="424"/>
        <end position="561"/>
    </location>
</feature>
<gene>
    <name evidence="9" type="primary">polC</name>
    <name evidence="13" type="ORF">TMUPMC115_1899</name>
</gene>
<dbReference type="Proteomes" id="UP000029380">
    <property type="component" value="Unassembled WGS sequence"/>
</dbReference>
<dbReference type="SUPFAM" id="SSF50249">
    <property type="entry name" value="Nucleic acid-binding proteins"/>
    <property type="match status" value="1"/>
</dbReference>
<dbReference type="SUPFAM" id="SSF53098">
    <property type="entry name" value="Ribonuclease H-like"/>
    <property type="match status" value="1"/>
</dbReference>
<comment type="subcellular location">
    <subcellularLocation>
        <location evidence="9">Cytoplasm</location>
    </subcellularLocation>
</comment>
<evidence type="ECO:0000256" key="5">
    <source>
        <dbReference type="ARBA" id="ARBA00022722"/>
    </source>
</evidence>
<evidence type="ECO:0000256" key="6">
    <source>
        <dbReference type="ARBA" id="ARBA00022839"/>
    </source>
</evidence>
<comment type="similarity">
    <text evidence="9">Belongs to the DNA polymerase type-C family. PolC subfamily.</text>
</comment>
<keyword evidence="4 9" id="KW-0235">DNA replication</keyword>
<dbReference type="Pfam" id="PF11490">
    <property type="entry name" value="DNA_pol3_a_NII"/>
    <property type="match status" value="1"/>
</dbReference>
<dbReference type="InterPro" id="IPR024754">
    <property type="entry name" value="DNA_PolC-like_N_II"/>
</dbReference>
<dbReference type="CDD" id="cd06127">
    <property type="entry name" value="DEDDh"/>
    <property type="match status" value="1"/>
</dbReference>
<dbReference type="GO" id="GO:0005829">
    <property type="term" value="C:cytosol"/>
    <property type="evidence" value="ECO:0007669"/>
    <property type="project" value="TreeGrafter"/>
</dbReference>
<dbReference type="SUPFAM" id="SSF89550">
    <property type="entry name" value="PHP domain-like"/>
    <property type="match status" value="1"/>
</dbReference>
<dbReference type="InterPro" id="IPR012337">
    <property type="entry name" value="RNaseH-like_sf"/>
</dbReference>
<dbReference type="GO" id="GO:0003677">
    <property type="term" value="F:DNA binding"/>
    <property type="evidence" value="ECO:0007669"/>
    <property type="project" value="UniProtKB-UniRule"/>
</dbReference>
<dbReference type="InterPro" id="IPR003141">
    <property type="entry name" value="Pol/His_phosphatase_N"/>
</dbReference>
<evidence type="ECO:0000256" key="3">
    <source>
        <dbReference type="ARBA" id="ARBA00022695"/>
    </source>
</evidence>
<keyword evidence="9" id="KW-0378">Hydrolase</keyword>
<dbReference type="HAMAP" id="MF_00356">
    <property type="entry name" value="DNApol_PolC"/>
    <property type="match status" value="1"/>
</dbReference>
<name>A0A091C0L0_9ENTE</name>
<dbReference type="InterPro" id="IPR013520">
    <property type="entry name" value="Ribonucl_H"/>
</dbReference>
<comment type="caution">
    <text evidence="13">The sequence shown here is derived from an EMBL/GenBank/DDBJ whole genome shotgun (WGS) entry which is preliminary data.</text>
</comment>
<accession>A0A091C0L0</accession>
<dbReference type="GO" id="GO:0008408">
    <property type="term" value="F:3'-5' exonuclease activity"/>
    <property type="evidence" value="ECO:0007669"/>
    <property type="project" value="UniProtKB-UniRule"/>
</dbReference>
<keyword evidence="7 9" id="KW-0239">DNA-directed DNA polymerase</keyword>
<dbReference type="Gene3D" id="3.30.420.10">
    <property type="entry name" value="Ribonuclease H-like superfamily/Ribonuclease H"/>
    <property type="match status" value="1"/>
</dbReference>
<evidence type="ECO:0000256" key="7">
    <source>
        <dbReference type="ARBA" id="ARBA00022932"/>
    </source>
</evidence>
<dbReference type="Gene3D" id="2.40.50.140">
    <property type="entry name" value="Nucleic acid-binding proteins"/>
    <property type="match status" value="1"/>
</dbReference>
<dbReference type="InterPro" id="IPR028112">
    <property type="entry name" value="DNA_PolC-type_N_I"/>
</dbReference>
<dbReference type="InterPro" id="IPR016195">
    <property type="entry name" value="Pol/histidinol_Pase-like"/>
</dbReference>
<dbReference type="PANTHER" id="PTHR30231">
    <property type="entry name" value="DNA POLYMERASE III SUBUNIT EPSILON"/>
    <property type="match status" value="1"/>
</dbReference>
<dbReference type="InterPro" id="IPR006308">
    <property type="entry name" value="Pol_III_a_PolC-type_gram_pos"/>
</dbReference>
<dbReference type="Pfam" id="PF00929">
    <property type="entry name" value="RNase_T"/>
    <property type="match status" value="1"/>
</dbReference>
<keyword evidence="3 9" id="KW-0548">Nucleotidyltransferase</keyword>
<organism evidence="13 14">
    <name type="scientific">Tetragenococcus muriaticus PMC-11-5</name>
    <dbReference type="NCBI Taxonomy" id="1302649"/>
    <lineage>
        <taxon>Bacteria</taxon>
        <taxon>Bacillati</taxon>
        <taxon>Bacillota</taxon>
        <taxon>Bacilli</taxon>
        <taxon>Lactobacillales</taxon>
        <taxon>Enterococcaceae</taxon>
        <taxon>Tetragenococcus</taxon>
    </lineage>
</organism>
<evidence type="ECO:0000256" key="2">
    <source>
        <dbReference type="ARBA" id="ARBA00022679"/>
    </source>
</evidence>
<reference evidence="13 14" key="1">
    <citation type="submission" date="2014-08" db="EMBL/GenBank/DDBJ databases">
        <title>Genome sequence of Tetragenococcus muriaticus.</title>
        <authorList>
            <person name="Chuea-nongthon C."/>
            <person name="Rodtong S."/>
            <person name="Yongsawatdigul J."/>
            <person name="Steele J.L."/>
            <person name="Liu X.-y."/>
            <person name="Speers J."/>
            <person name="Glasner J.D."/>
            <person name="Neeno-Eckwall E.C."/>
        </authorList>
    </citation>
    <scope>NUCLEOTIDE SEQUENCE [LARGE SCALE GENOMIC DNA]</scope>
    <source>
        <strain evidence="13 14">PMC-11-5</strain>
    </source>
</reference>
<dbReference type="EMBL" id="JPVU01000203">
    <property type="protein sequence ID" value="KFN90474.1"/>
    <property type="molecule type" value="Genomic_DNA"/>
</dbReference>
<evidence type="ECO:0000256" key="9">
    <source>
        <dbReference type="HAMAP-Rule" id="MF_00356"/>
    </source>
</evidence>
<dbReference type="InterPro" id="IPR004365">
    <property type="entry name" value="NA-bd_OB_tRNA"/>
</dbReference>
<sequence length="561" mass="63847">MSKGKESFEILLDQIDLDETMRENPLIKQGEIKQVIVHKQSKSWTFVLAFEKILPVMLYQNFRQNLEMAFQDIATVTMRIETSDGQFDEKLLQEYWPLVLADQNCSTPFIQQVLKSQQPFMEDRKIILPISNEAVIPNLQQQYLPMIEKLYQSFGFAKFRIKPQLDQKQADENKEQLEALQKEQQEAFMQQAAESIASHKQQKQEKKQEKQSAEGPVTLGRSIPSDELVTPMEDILEEERRVTIQGYVFDKEVRELRSGRQLLILKITDYTSSFVAKKFSNGEKDEQAFDSLQQGSWLKVRGSIQEDTFMRDLVMNAQDLTEIKHEERKDYAKEEEKRVELHLHSNMSTMDATNSITELVEQAGKWGHSAIALTDHGGAQAFPEAHQAGEKNGVKIIYGVEASVVDDGVEVAYNPQDVSLSDATYVIFDVETTGLSAVYDSIIELAAVKMHKGNVEETFEEFIDPGHPLSNTTVNLTGITDEMVRGSKSEVEVLQSFREFAEGTILVAHNASFDMGFLNMSYKRNNIPEASNPVIDTLELARFLHPEFKRFGLGVLTKNLV</sequence>
<dbReference type="GO" id="GO:0045004">
    <property type="term" value="P:DNA replication proofreading"/>
    <property type="evidence" value="ECO:0007669"/>
    <property type="project" value="TreeGrafter"/>
</dbReference>
<dbReference type="SMART" id="SM00479">
    <property type="entry name" value="EXOIII"/>
    <property type="match status" value="1"/>
</dbReference>
<keyword evidence="6 9" id="KW-0269">Exonuclease</keyword>
<protein>
    <recommendedName>
        <fullName evidence="8 9">DNA polymerase III PolC-type</fullName>
        <shortName evidence="9">PolIII</shortName>
        <ecNumber evidence="9">2.7.7.7</ecNumber>
    </recommendedName>
</protein>
<evidence type="ECO:0000256" key="4">
    <source>
        <dbReference type="ARBA" id="ARBA00022705"/>
    </source>
</evidence>
<dbReference type="PANTHER" id="PTHR30231:SF41">
    <property type="entry name" value="DNA POLYMERASE III SUBUNIT EPSILON"/>
    <property type="match status" value="1"/>
</dbReference>
<evidence type="ECO:0000256" key="1">
    <source>
        <dbReference type="ARBA" id="ARBA00022490"/>
    </source>
</evidence>
<proteinExistence type="inferred from homology"/>
<dbReference type="NCBIfam" id="TIGR00573">
    <property type="entry name" value="dnaq"/>
    <property type="match status" value="1"/>
</dbReference>
<dbReference type="EC" id="2.7.7.7" evidence="9"/>
<comment type="function">
    <text evidence="9">Required for replicative DNA synthesis. This DNA polymerase also exhibits 3' to 5' exonuclease activity.</text>
</comment>
<dbReference type="PATRIC" id="fig|1302649.3.peg.1900"/>
<dbReference type="SMART" id="SM00481">
    <property type="entry name" value="POLIIIAc"/>
    <property type="match status" value="1"/>
</dbReference>
<keyword evidence="5 9" id="KW-0540">Nuclease</keyword>
<keyword evidence="2 9" id="KW-0808">Transferase</keyword>
<dbReference type="Gene3D" id="3.20.20.140">
    <property type="entry name" value="Metal-dependent hydrolases"/>
    <property type="match status" value="1"/>
</dbReference>
<dbReference type="FunFam" id="3.30.420.10:FF:000045">
    <property type="entry name" value="3'-5' exonuclease DinG"/>
    <property type="match status" value="1"/>
</dbReference>
<feature type="region of interest" description="Disordered" evidence="10">
    <location>
        <begin position="191"/>
        <end position="224"/>
    </location>
</feature>
<feature type="domain" description="Polymerase/histidinol phosphatase N-terminal" evidence="12">
    <location>
        <begin position="339"/>
        <end position="406"/>
    </location>
</feature>
<dbReference type="InterPro" id="IPR012340">
    <property type="entry name" value="NA-bd_OB-fold"/>
</dbReference>
<evidence type="ECO:0000259" key="11">
    <source>
        <dbReference type="SMART" id="SM00479"/>
    </source>
</evidence>
<evidence type="ECO:0000313" key="13">
    <source>
        <dbReference type="EMBL" id="KFN90474.1"/>
    </source>
</evidence>